<evidence type="ECO:0000313" key="1">
    <source>
        <dbReference type="EMBL" id="KAL1248211.1"/>
    </source>
</evidence>
<dbReference type="EMBL" id="JAYMGO010000024">
    <property type="protein sequence ID" value="KAL1248211.1"/>
    <property type="molecule type" value="Genomic_DNA"/>
</dbReference>
<evidence type="ECO:0000313" key="2">
    <source>
        <dbReference type="Proteomes" id="UP001558613"/>
    </source>
</evidence>
<keyword evidence="2" id="KW-1185">Reference proteome</keyword>
<comment type="caution">
    <text evidence="1">The sequence shown here is derived from an EMBL/GenBank/DDBJ whole genome shotgun (WGS) entry which is preliminary data.</text>
</comment>
<proteinExistence type="predicted"/>
<accession>A0ABR3L5K4</accession>
<sequence>MLRFRAAEGAGAAGRCESRTLQGSAALKGETAVRNAAARPQNNSCVFGFCSVPLAFRPTRSSNGMEIKSGIMLRKDRSACPNLLNPSFPGVTEFT</sequence>
<organism evidence="1 2">
    <name type="scientific">Cirrhinus molitorella</name>
    <name type="common">mud carp</name>
    <dbReference type="NCBI Taxonomy" id="172907"/>
    <lineage>
        <taxon>Eukaryota</taxon>
        <taxon>Metazoa</taxon>
        <taxon>Chordata</taxon>
        <taxon>Craniata</taxon>
        <taxon>Vertebrata</taxon>
        <taxon>Euteleostomi</taxon>
        <taxon>Actinopterygii</taxon>
        <taxon>Neopterygii</taxon>
        <taxon>Teleostei</taxon>
        <taxon>Ostariophysi</taxon>
        <taxon>Cypriniformes</taxon>
        <taxon>Cyprinidae</taxon>
        <taxon>Labeoninae</taxon>
        <taxon>Labeonini</taxon>
        <taxon>Cirrhinus</taxon>
    </lineage>
</organism>
<dbReference type="Proteomes" id="UP001558613">
    <property type="component" value="Unassembled WGS sequence"/>
</dbReference>
<gene>
    <name evidence="1" type="ORF">QQF64_021529</name>
</gene>
<name>A0ABR3L5K4_9TELE</name>
<reference evidence="1 2" key="1">
    <citation type="submission" date="2023-09" db="EMBL/GenBank/DDBJ databases">
        <authorList>
            <person name="Wang M."/>
        </authorList>
    </citation>
    <scope>NUCLEOTIDE SEQUENCE [LARGE SCALE GENOMIC DNA]</scope>
    <source>
        <strain evidence="1">GT-2023</strain>
        <tissue evidence="1">Liver</tissue>
    </source>
</reference>
<protein>
    <submittedName>
        <fullName evidence="1">Uncharacterized protein</fullName>
    </submittedName>
</protein>